<reference evidence="3" key="2">
    <citation type="submission" date="2023-05" db="EMBL/GenBank/DDBJ databases">
        <authorList>
            <consortium name="Lawrence Berkeley National Laboratory"/>
            <person name="Steindorff A."/>
            <person name="Hensen N."/>
            <person name="Bonometti L."/>
            <person name="Westerberg I."/>
            <person name="Brannstrom I.O."/>
            <person name="Guillou S."/>
            <person name="Cros-Aarteil S."/>
            <person name="Calhoun S."/>
            <person name="Haridas S."/>
            <person name="Kuo A."/>
            <person name="Mondo S."/>
            <person name="Pangilinan J."/>
            <person name="Riley R."/>
            <person name="Labutti K."/>
            <person name="Andreopoulos B."/>
            <person name="Lipzen A."/>
            <person name="Chen C."/>
            <person name="Yanf M."/>
            <person name="Daum C."/>
            <person name="Ng V."/>
            <person name="Clum A."/>
            <person name="Ohm R."/>
            <person name="Martin F."/>
            <person name="Silar P."/>
            <person name="Natvig D."/>
            <person name="Lalanne C."/>
            <person name="Gautier V."/>
            <person name="Ament-Velasquez S.L."/>
            <person name="Kruys A."/>
            <person name="Hutchinson M.I."/>
            <person name="Powell A.J."/>
            <person name="Barry K."/>
            <person name="Miller A.N."/>
            <person name="Grigoriev I.V."/>
            <person name="Debuchy R."/>
            <person name="Gladieux P."/>
            <person name="Thoren M.H."/>
            <person name="Johannesson H."/>
        </authorList>
    </citation>
    <scope>NUCLEOTIDE SEQUENCE</scope>
    <source>
        <strain evidence="3">CBS 123565</strain>
    </source>
</reference>
<sequence length="548" mass="59444">MDRPKLPEGSLADTNKSTTPGVGGGVRGESSQGETRAESELRSDEDALLDIHLSLLGRRLDLDELNEIKTAPIFTEAVRKYAVAAAGTSNDPPFSQYGLLAGSTDDSAADPRIFWNIAAPSSFFICGSQGSGKSHTLSCLLENVLAPCQANVLPRPLTGIVFHYDRFTSDSGGSPCEVAWLSSNPDIKVRVLCPPTNSRTLQRLYDCFPNVQVEELRLNESDLNTRRMLDLMAVTTGGNLPLYLHVVQRILRELRVVQQKSDTGFSYRAFKRQLDAEDLTEMQLVSLKQRLETLESFMVESQTKSHTTPSTTRGTSWAPKNGHLTIVDLSCPCVTPEMACSLFNICLSLFLEQDPRAVGRLIALDEAHKYMADSQECVALTESLLATIRLQRHLGARVVISTQEPTISPKLLDLCSVTVVHRFTSPDWLSALRKHLAGVSTGGRLLEKARRLGMGMGMGAEEDGEGVDGAGALALGDADPALELLSKIVDLRVGEALMFAPSAIVGVKRRAAGEASRLGAIKHLAHGVLKVRVRNRTTEDGGRSIMAA</sequence>
<accession>A0AAN6ZCR5</accession>
<dbReference type="AlphaFoldDB" id="A0AAN6ZCR5"/>
<evidence type="ECO:0000259" key="2">
    <source>
        <dbReference type="Pfam" id="PF01935"/>
    </source>
</evidence>
<evidence type="ECO:0000256" key="1">
    <source>
        <dbReference type="SAM" id="MobiDB-lite"/>
    </source>
</evidence>
<dbReference type="Gene3D" id="3.40.50.300">
    <property type="entry name" value="P-loop containing nucleotide triphosphate hydrolases"/>
    <property type="match status" value="1"/>
</dbReference>
<evidence type="ECO:0000313" key="4">
    <source>
        <dbReference type="Proteomes" id="UP001304895"/>
    </source>
</evidence>
<dbReference type="SUPFAM" id="SSF52540">
    <property type="entry name" value="P-loop containing nucleoside triphosphate hydrolases"/>
    <property type="match status" value="1"/>
</dbReference>
<dbReference type="InterPro" id="IPR027417">
    <property type="entry name" value="P-loop_NTPase"/>
</dbReference>
<reference evidence="3" key="1">
    <citation type="journal article" date="2023" name="Mol. Phylogenet. Evol.">
        <title>Genome-scale phylogeny and comparative genomics of the fungal order Sordariales.</title>
        <authorList>
            <person name="Hensen N."/>
            <person name="Bonometti L."/>
            <person name="Westerberg I."/>
            <person name="Brannstrom I.O."/>
            <person name="Guillou S."/>
            <person name="Cros-Aarteil S."/>
            <person name="Calhoun S."/>
            <person name="Haridas S."/>
            <person name="Kuo A."/>
            <person name="Mondo S."/>
            <person name="Pangilinan J."/>
            <person name="Riley R."/>
            <person name="LaButti K."/>
            <person name="Andreopoulos B."/>
            <person name="Lipzen A."/>
            <person name="Chen C."/>
            <person name="Yan M."/>
            <person name="Daum C."/>
            <person name="Ng V."/>
            <person name="Clum A."/>
            <person name="Steindorff A."/>
            <person name="Ohm R.A."/>
            <person name="Martin F."/>
            <person name="Silar P."/>
            <person name="Natvig D.O."/>
            <person name="Lalanne C."/>
            <person name="Gautier V."/>
            <person name="Ament-Velasquez S.L."/>
            <person name="Kruys A."/>
            <person name="Hutchinson M.I."/>
            <person name="Powell A.J."/>
            <person name="Barry K."/>
            <person name="Miller A.N."/>
            <person name="Grigoriev I.V."/>
            <person name="Debuchy R."/>
            <person name="Gladieux P."/>
            <person name="Hiltunen Thoren M."/>
            <person name="Johannesson H."/>
        </authorList>
    </citation>
    <scope>NUCLEOTIDE SEQUENCE</scope>
    <source>
        <strain evidence="3">CBS 123565</strain>
    </source>
</reference>
<dbReference type="InterPro" id="IPR002789">
    <property type="entry name" value="HerA_central"/>
</dbReference>
<dbReference type="EMBL" id="MU853412">
    <property type="protein sequence ID" value="KAK4133477.1"/>
    <property type="molecule type" value="Genomic_DNA"/>
</dbReference>
<feature type="domain" description="Helicase HerA central" evidence="2">
    <location>
        <begin position="123"/>
        <end position="330"/>
    </location>
</feature>
<protein>
    <recommendedName>
        <fullName evidence="2">Helicase HerA central domain-containing protein</fullName>
    </recommendedName>
</protein>
<keyword evidence="4" id="KW-1185">Reference proteome</keyword>
<name>A0AAN6ZCR5_9PEZI</name>
<gene>
    <name evidence="3" type="ORF">BT67DRAFT_51808</name>
</gene>
<proteinExistence type="predicted"/>
<dbReference type="Pfam" id="PF01935">
    <property type="entry name" value="DUF87"/>
    <property type="match status" value="1"/>
</dbReference>
<dbReference type="Proteomes" id="UP001304895">
    <property type="component" value="Unassembled WGS sequence"/>
</dbReference>
<evidence type="ECO:0000313" key="3">
    <source>
        <dbReference type="EMBL" id="KAK4133477.1"/>
    </source>
</evidence>
<feature type="region of interest" description="Disordered" evidence="1">
    <location>
        <begin position="1"/>
        <end position="42"/>
    </location>
</feature>
<organism evidence="3 4">
    <name type="scientific">Trichocladium antarcticum</name>
    <dbReference type="NCBI Taxonomy" id="1450529"/>
    <lineage>
        <taxon>Eukaryota</taxon>
        <taxon>Fungi</taxon>
        <taxon>Dikarya</taxon>
        <taxon>Ascomycota</taxon>
        <taxon>Pezizomycotina</taxon>
        <taxon>Sordariomycetes</taxon>
        <taxon>Sordariomycetidae</taxon>
        <taxon>Sordariales</taxon>
        <taxon>Chaetomiaceae</taxon>
        <taxon>Trichocladium</taxon>
    </lineage>
</organism>
<comment type="caution">
    <text evidence="3">The sequence shown here is derived from an EMBL/GenBank/DDBJ whole genome shotgun (WGS) entry which is preliminary data.</text>
</comment>